<keyword evidence="3" id="KW-1185">Reference proteome</keyword>
<dbReference type="SUPFAM" id="SSF52980">
    <property type="entry name" value="Restriction endonuclease-like"/>
    <property type="match status" value="1"/>
</dbReference>
<dbReference type="Proteomes" id="UP000009232">
    <property type="component" value="Chromosome"/>
</dbReference>
<keyword evidence="1" id="KW-0732">Signal</keyword>
<feature type="chain" id="PRO_5003334769" description="Restriction endonuclease type IV Mrr domain-containing protein" evidence="1">
    <location>
        <begin position="17"/>
        <end position="275"/>
    </location>
</feature>
<dbReference type="KEGG" id="tcy:Thicy_0546"/>
<gene>
    <name evidence="2" type="ordered locus">Thicy_0546</name>
</gene>
<dbReference type="GO" id="GO:0003676">
    <property type="term" value="F:nucleic acid binding"/>
    <property type="evidence" value="ECO:0007669"/>
    <property type="project" value="InterPro"/>
</dbReference>
<evidence type="ECO:0008006" key="4">
    <source>
        <dbReference type="Google" id="ProtNLM"/>
    </source>
</evidence>
<dbReference type="EMBL" id="CP002776">
    <property type="protein sequence ID" value="AEG31319.1"/>
    <property type="molecule type" value="Genomic_DNA"/>
</dbReference>
<dbReference type="RefSeq" id="WP_013835100.1">
    <property type="nucleotide sequence ID" value="NC_015581.1"/>
</dbReference>
<evidence type="ECO:0000256" key="1">
    <source>
        <dbReference type="SAM" id="SignalP"/>
    </source>
</evidence>
<evidence type="ECO:0000313" key="2">
    <source>
        <dbReference type="EMBL" id="AEG31319.1"/>
    </source>
</evidence>
<dbReference type="OrthoDB" id="9204619at2"/>
<evidence type="ECO:0000313" key="3">
    <source>
        <dbReference type="Proteomes" id="UP000009232"/>
    </source>
</evidence>
<name>F6DBT3_THICA</name>
<dbReference type="InterPro" id="IPR011856">
    <property type="entry name" value="tRNA_endonuc-like_dom_sf"/>
</dbReference>
<dbReference type="Gene3D" id="3.40.1350.10">
    <property type="match status" value="1"/>
</dbReference>
<accession>F6DBT3</accession>
<sequence length="275" mass="30753">MLKVLFILLAFYSSQAVSFGGALVRDLGESATKSVIPFISKNTEVLLSKSEIKRLAAELKNPARPLYLNGESYAEVAAKRIGALQLSNSERERLFIEIIVLQKSNHLSKREAQELYDNLKGVEGFATALRKVAGASFNQSKGHLAEIRLANEAKKNGFNVQAIGKSFRGDPNKNVTDIDLILTKNNKTYLLEVKDYARAAPPNLDTIVRPDMETLKFFQQSLNTSDTVKIFYMTHKPSSPRYLRSIEEAARFNNVHLVFGDKGVDNVMHNIVHLK</sequence>
<organism evidence="2 3">
    <name type="scientific">Thiomicrospira cyclica (strain DSM 14477 / JCM 11371 / ALM1)</name>
    <name type="common">Thioalkalimicrobium cyclicum</name>
    <dbReference type="NCBI Taxonomy" id="717773"/>
    <lineage>
        <taxon>Bacteria</taxon>
        <taxon>Pseudomonadati</taxon>
        <taxon>Pseudomonadota</taxon>
        <taxon>Gammaproteobacteria</taxon>
        <taxon>Thiotrichales</taxon>
        <taxon>Piscirickettsiaceae</taxon>
        <taxon>Thiomicrospira</taxon>
    </lineage>
</organism>
<proteinExistence type="predicted"/>
<dbReference type="eggNOG" id="ENOG5032XAC">
    <property type="taxonomic scope" value="Bacteria"/>
</dbReference>
<reference evidence="2 3" key="1">
    <citation type="submission" date="2011-05" db="EMBL/GenBank/DDBJ databases">
        <title>Complete sequence of Thioalkalimicrobium cyclicum ALM1.</title>
        <authorList>
            <consortium name="US DOE Joint Genome Institute"/>
            <person name="Lucas S."/>
            <person name="Han J."/>
            <person name="Lapidus A."/>
            <person name="Cheng J.-F."/>
            <person name="Goodwin L."/>
            <person name="Pitluck S."/>
            <person name="Peters L."/>
            <person name="Mikhailova N."/>
            <person name="Davenport K."/>
            <person name="Han C."/>
            <person name="Tapia R."/>
            <person name="Land M."/>
            <person name="Hauser L."/>
            <person name="Kyrpides N."/>
            <person name="Ivanova N."/>
            <person name="Pagani I."/>
            <person name="Kappler U."/>
            <person name="Woyke T."/>
        </authorList>
    </citation>
    <scope>NUCLEOTIDE SEQUENCE [LARGE SCALE GENOMIC DNA]</scope>
    <source>
        <strain evidence="3">DSM 14477 / JCM 11371 / ALM1</strain>
    </source>
</reference>
<dbReference type="HOGENOM" id="CLU_1011696_0_0_6"/>
<protein>
    <recommendedName>
        <fullName evidence="4">Restriction endonuclease type IV Mrr domain-containing protein</fullName>
    </recommendedName>
</protein>
<dbReference type="AlphaFoldDB" id="F6DBT3"/>
<feature type="signal peptide" evidence="1">
    <location>
        <begin position="1"/>
        <end position="16"/>
    </location>
</feature>
<dbReference type="InterPro" id="IPR011335">
    <property type="entry name" value="Restrct_endonuc-II-like"/>
</dbReference>